<dbReference type="Proteomes" id="UP000022645">
    <property type="component" value="Unassembled WGS sequence"/>
</dbReference>
<dbReference type="InterPro" id="IPR036388">
    <property type="entry name" value="WH-like_DNA-bd_sf"/>
</dbReference>
<dbReference type="InterPro" id="IPR005119">
    <property type="entry name" value="LysR_subst-bd"/>
</dbReference>
<name>X8IQU7_9FIRM</name>
<dbReference type="Gene3D" id="1.10.10.10">
    <property type="entry name" value="Winged helix-like DNA-binding domain superfamily/Winged helix DNA-binding domain"/>
    <property type="match status" value="1"/>
</dbReference>
<dbReference type="InterPro" id="IPR000847">
    <property type="entry name" value="LysR_HTH_N"/>
</dbReference>
<dbReference type="SUPFAM" id="SSF53850">
    <property type="entry name" value="Periplasmic binding protein-like II"/>
    <property type="match status" value="1"/>
</dbReference>
<dbReference type="AlphaFoldDB" id="X8IQU7"/>
<dbReference type="PROSITE" id="PS50931">
    <property type="entry name" value="HTH_LYSR"/>
    <property type="match status" value="1"/>
</dbReference>
<dbReference type="GO" id="GO:0003677">
    <property type="term" value="F:DNA binding"/>
    <property type="evidence" value="ECO:0007669"/>
    <property type="project" value="UniProtKB-KW"/>
</dbReference>
<dbReference type="GO" id="GO:0005829">
    <property type="term" value="C:cytosol"/>
    <property type="evidence" value="ECO:0007669"/>
    <property type="project" value="TreeGrafter"/>
</dbReference>
<dbReference type="InterPro" id="IPR050950">
    <property type="entry name" value="HTH-type_LysR_regulators"/>
</dbReference>
<reference evidence="6 7" key="1">
    <citation type="submission" date="2014-01" db="EMBL/GenBank/DDBJ databases">
        <authorList>
            <person name="Durkin A.S."/>
            <person name="McCorrison J."/>
            <person name="Torralba M."/>
            <person name="Gillis M."/>
            <person name="Haft D.H."/>
            <person name="Methe B."/>
            <person name="Sutton G."/>
            <person name="Nelson K.E."/>
        </authorList>
    </citation>
    <scope>NUCLEOTIDE SEQUENCE [LARGE SCALE GENOMIC DNA]</scope>
    <source>
        <strain evidence="6 7">ATCC 33093</strain>
    </source>
</reference>
<dbReference type="Pfam" id="PF00126">
    <property type="entry name" value="HTH_1"/>
    <property type="match status" value="1"/>
</dbReference>
<evidence type="ECO:0000256" key="2">
    <source>
        <dbReference type="ARBA" id="ARBA00023015"/>
    </source>
</evidence>
<dbReference type="EMBL" id="JALU01000016">
    <property type="protein sequence ID" value="EUC52493.1"/>
    <property type="molecule type" value="Genomic_DNA"/>
</dbReference>
<evidence type="ECO:0000313" key="7">
    <source>
        <dbReference type="Proteomes" id="UP000022645"/>
    </source>
</evidence>
<gene>
    <name evidence="6" type="ORF">HMPREF0581_1215</name>
</gene>
<evidence type="ECO:0000256" key="3">
    <source>
        <dbReference type="ARBA" id="ARBA00023125"/>
    </source>
</evidence>
<dbReference type="Pfam" id="PF03466">
    <property type="entry name" value="LysR_substrate"/>
    <property type="match status" value="1"/>
</dbReference>
<evidence type="ECO:0000256" key="4">
    <source>
        <dbReference type="ARBA" id="ARBA00023163"/>
    </source>
</evidence>
<keyword evidence="4" id="KW-0804">Transcription</keyword>
<dbReference type="Gene3D" id="3.40.190.290">
    <property type="match status" value="1"/>
</dbReference>
<dbReference type="InterPro" id="IPR036390">
    <property type="entry name" value="WH_DNA-bd_sf"/>
</dbReference>
<proteinExistence type="inferred from homology"/>
<dbReference type="CDD" id="cd05466">
    <property type="entry name" value="PBP2_LTTR_substrate"/>
    <property type="match status" value="1"/>
</dbReference>
<evidence type="ECO:0000259" key="5">
    <source>
        <dbReference type="PROSITE" id="PS50931"/>
    </source>
</evidence>
<accession>X8IQU7</accession>
<evidence type="ECO:0000313" key="6">
    <source>
        <dbReference type="EMBL" id="EUC52493.1"/>
    </source>
</evidence>
<protein>
    <submittedName>
        <fullName evidence="6">LysR substrate-binding domain protein</fullName>
    </submittedName>
</protein>
<keyword evidence="2" id="KW-0805">Transcription regulation</keyword>
<keyword evidence="3" id="KW-0238">DNA-binding</keyword>
<dbReference type="PATRIC" id="fig|1401079.3.peg.911"/>
<dbReference type="SUPFAM" id="SSF46785">
    <property type="entry name" value="Winged helix' DNA-binding domain"/>
    <property type="match status" value="1"/>
</dbReference>
<dbReference type="FunFam" id="1.10.10.10:FF:000001">
    <property type="entry name" value="LysR family transcriptional regulator"/>
    <property type="match status" value="1"/>
</dbReference>
<evidence type="ECO:0000256" key="1">
    <source>
        <dbReference type="ARBA" id="ARBA00009437"/>
    </source>
</evidence>
<dbReference type="PANTHER" id="PTHR30419">
    <property type="entry name" value="HTH-TYPE TRANSCRIPTIONAL REGULATOR YBHD"/>
    <property type="match status" value="1"/>
</dbReference>
<dbReference type="PRINTS" id="PR00039">
    <property type="entry name" value="HTHLYSR"/>
</dbReference>
<dbReference type="RefSeq" id="WP_036380695.1">
    <property type="nucleotide sequence ID" value="NZ_JALU01000016.1"/>
</dbReference>
<sequence>MNTDYIIEFVSLANNLSFSKTAEELFISQSSLSKHIRSMEKELGTPLFIRTTRSIELTDQGRLFLPYAKQIAELCASYTNELKAFSGEGSNTLTLGVISNPQYYNFASYMIGFMVTEPEINLSLIEADELGLLEMYNKRKFNLFTAFPPSPRTGDYEFLPMVETRFVALLNNSHPLANRESISLKDLSGEKMLIPGRNSTLQTIIKDAMLSEGLAFNPTYEGSSIGSIDLLKTGKGASLHSVEFANNMPDDANICAIPINPPLKFIYGIAHRPIDELSTSEKKYLNYLEQFSLGKGKKPVSTSM</sequence>
<feature type="domain" description="HTH lysR-type" evidence="5">
    <location>
        <begin position="1"/>
        <end position="58"/>
    </location>
</feature>
<comment type="similarity">
    <text evidence="1">Belongs to the LysR transcriptional regulatory family.</text>
</comment>
<dbReference type="GO" id="GO:0003700">
    <property type="term" value="F:DNA-binding transcription factor activity"/>
    <property type="evidence" value="ECO:0007669"/>
    <property type="project" value="InterPro"/>
</dbReference>
<organism evidence="6 7">
    <name type="scientific">Mogibacterium timidum ATCC 33093</name>
    <dbReference type="NCBI Taxonomy" id="1401079"/>
    <lineage>
        <taxon>Bacteria</taxon>
        <taxon>Bacillati</taxon>
        <taxon>Bacillota</taxon>
        <taxon>Clostridia</taxon>
        <taxon>Peptostreptococcales</taxon>
        <taxon>Anaerovoracaceae</taxon>
        <taxon>Mogibacterium</taxon>
    </lineage>
</organism>
<comment type="caution">
    <text evidence="6">The sequence shown here is derived from an EMBL/GenBank/DDBJ whole genome shotgun (WGS) entry which is preliminary data.</text>
</comment>